<gene>
    <name evidence="8" type="ORF">MNBD_CHLOROFLEXI01-5086</name>
</gene>
<proteinExistence type="inferred from homology"/>
<dbReference type="AlphaFoldDB" id="A0A3B0VQ09"/>
<dbReference type="InterPro" id="IPR015424">
    <property type="entry name" value="PyrdxlP-dep_Trfase"/>
</dbReference>
<reference evidence="8" key="1">
    <citation type="submission" date="2018-06" db="EMBL/GenBank/DDBJ databases">
        <authorList>
            <person name="Zhirakovskaya E."/>
        </authorList>
    </citation>
    <scope>NUCLEOTIDE SEQUENCE</scope>
</reference>
<evidence type="ECO:0000256" key="3">
    <source>
        <dbReference type="ARBA" id="ARBA00011738"/>
    </source>
</evidence>
<dbReference type="FunFam" id="3.40.640.10:FF:000053">
    <property type="entry name" value="Aminotransferase, class I"/>
    <property type="match status" value="1"/>
</dbReference>
<dbReference type="GO" id="GO:1901605">
    <property type="term" value="P:alpha-amino acid metabolic process"/>
    <property type="evidence" value="ECO:0007669"/>
    <property type="project" value="TreeGrafter"/>
</dbReference>
<evidence type="ECO:0000256" key="1">
    <source>
        <dbReference type="ARBA" id="ARBA00001933"/>
    </source>
</evidence>
<dbReference type="GO" id="GO:0004069">
    <property type="term" value="F:L-aspartate:2-oxoglutarate aminotransferase activity"/>
    <property type="evidence" value="ECO:0007669"/>
    <property type="project" value="UniProtKB-EC"/>
</dbReference>
<dbReference type="InterPro" id="IPR015422">
    <property type="entry name" value="PyrdxlP-dep_Trfase_small"/>
</dbReference>
<evidence type="ECO:0000256" key="2">
    <source>
        <dbReference type="ARBA" id="ARBA00007441"/>
    </source>
</evidence>
<keyword evidence="4 8" id="KW-0032">Aminotransferase</keyword>
<protein>
    <submittedName>
        <fullName evidence="8">Aspartate aminotransferase (AspB-4)</fullName>
        <ecNumber evidence="8">2.6.1.1</ecNumber>
    </submittedName>
</protein>
<dbReference type="Pfam" id="PF00155">
    <property type="entry name" value="Aminotran_1_2"/>
    <property type="match status" value="1"/>
</dbReference>
<comment type="cofactor">
    <cofactor evidence="1">
        <name>pyridoxal 5'-phosphate</name>
        <dbReference type="ChEBI" id="CHEBI:597326"/>
    </cofactor>
</comment>
<dbReference type="Gene3D" id="3.90.1150.10">
    <property type="entry name" value="Aspartate Aminotransferase, domain 1"/>
    <property type="match status" value="1"/>
</dbReference>
<organism evidence="8">
    <name type="scientific">hydrothermal vent metagenome</name>
    <dbReference type="NCBI Taxonomy" id="652676"/>
    <lineage>
        <taxon>unclassified sequences</taxon>
        <taxon>metagenomes</taxon>
        <taxon>ecological metagenomes</taxon>
    </lineage>
</organism>
<sequence>MKGQLAKRMSRSKKSFIREILKVTKNRDVISFAGGLPNPDYFPIEPLRSAADHVFATQGRQALQYAPTLGYEPLRAFIAQRYAQKCGMNVSPDEILITNGSQQALDLVAKMLVDPGDHLLMESPSYLGGIQAFTMYEPEFQSVPLEEDGVDTAVLAEKASHPLSKLFYALPNFQNPSGVTYSAEKRATVNQILQENELFLIEDDPYRDLRFLGEDLPLIASYNRDRTFLLGSFSKIVAPGFRMGWICTPPDLMDKLIVVKQGTDLHSNFVSQLIIQQYLQDNDLDAHIATIRTAYRQQRETMVGMIEECFPPEITFTLPEGGMFLWVTLPPQVSAMALFEAAVQQNVAFVPGAPFHLDGSGDNTLRLSFSNASPENIEVGMARLAQAVKQIMVLGEK</sequence>
<evidence type="ECO:0000256" key="4">
    <source>
        <dbReference type="ARBA" id="ARBA00022576"/>
    </source>
</evidence>
<dbReference type="Gene3D" id="3.40.640.10">
    <property type="entry name" value="Type I PLP-dependent aspartate aminotransferase-like (Major domain)"/>
    <property type="match status" value="1"/>
</dbReference>
<evidence type="ECO:0000256" key="6">
    <source>
        <dbReference type="ARBA" id="ARBA00022898"/>
    </source>
</evidence>
<name>A0A3B0VQ09_9ZZZZ</name>
<comment type="subunit">
    <text evidence="3">Homodimer.</text>
</comment>
<evidence type="ECO:0000259" key="7">
    <source>
        <dbReference type="Pfam" id="PF00155"/>
    </source>
</evidence>
<dbReference type="SUPFAM" id="SSF53383">
    <property type="entry name" value="PLP-dependent transferases"/>
    <property type="match status" value="1"/>
</dbReference>
<dbReference type="GO" id="GO:0030170">
    <property type="term" value="F:pyridoxal phosphate binding"/>
    <property type="evidence" value="ECO:0007669"/>
    <property type="project" value="InterPro"/>
</dbReference>
<dbReference type="InterPro" id="IPR015421">
    <property type="entry name" value="PyrdxlP-dep_Trfase_major"/>
</dbReference>
<keyword evidence="6" id="KW-0663">Pyridoxal phosphate</keyword>
<dbReference type="PANTHER" id="PTHR42790:SF19">
    <property type="entry name" value="KYNURENINE_ALPHA-AMINOADIPATE AMINOTRANSFERASE, MITOCHONDRIAL"/>
    <property type="match status" value="1"/>
</dbReference>
<dbReference type="CDD" id="cd00609">
    <property type="entry name" value="AAT_like"/>
    <property type="match status" value="1"/>
</dbReference>
<evidence type="ECO:0000313" key="8">
    <source>
        <dbReference type="EMBL" id="VAW33684.1"/>
    </source>
</evidence>
<dbReference type="EC" id="2.6.1.1" evidence="8"/>
<comment type="similarity">
    <text evidence="2">Belongs to the class-I pyridoxal-phosphate-dependent aminotransferase family.</text>
</comment>
<keyword evidence="5 8" id="KW-0808">Transferase</keyword>
<accession>A0A3B0VQ09</accession>
<dbReference type="EMBL" id="UOEU01000470">
    <property type="protein sequence ID" value="VAW33684.1"/>
    <property type="molecule type" value="Genomic_DNA"/>
</dbReference>
<dbReference type="InterPro" id="IPR050859">
    <property type="entry name" value="Class-I_PLP-dep_aminotransf"/>
</dbReference>
<dbReference type="PANTHER" id="PTHR42790">
    <property type="entry name" value="AMINOTRANSFERASE"/>
    <property type="match status" value="1"/>
</dbReference>
<evidence type="ECO:0000256" key="5">
    <source>
        <dbReference type="ARBA" id="ARBA00022679"/>
    </source>
</evidence>
<feature type="domain" description="Aminotransferase class I/classII large" evidence="7">
    <location>
        <begin position="40"/>
        <end position="384"/>
    </location>
</feature>
<dbReference type="InterPro" id="IPR004839">
    <property type="entry name" value="Aminotransferase_I/II_large"/>
</dbReference>